<dbReference type="PANTHER" id="PTHR30173:SF43">
    <property type="entry name" value="ECF RNA POLYMERASE SIGMA FACTOR SIGI-RELATED"/>
    <property type="match status" value="1"/>
</dbReference>
<dbReference type="InterPro" id="IPR052704">
    <property type="entry name" value="ECF_Sigma-70_Domain"/>
</dbReference>
<dbReference type="EMBL" id="OY726397">
    <property type="protein sequence ID" value="CAJ1495842.1"/>
    <property type="molecule type" value="Genomic_DNA"/>
</dbReference>
<dbReference type="Pfam" id="PF08281">
    <property type="entry name" value="Sigma70_r4_2"/>
    <property type="match status" value="1"/>
</dbReference>
<dbReference type="PANTHER" id="PTHR30173">
    <property type="entry name" value="SIGMA 19 FACTOR"/>
    <property type="match status" value="1"/>
</dbReference>
<organism evidence="9 10">
    <name type="scientific">[Mycobacterium] burgundiense</name>
    <dbReference type="NCBI Taxonomy" id="3064286"/>
    <lineage>
        <taxon>Bacteria</taxon>
        <taxon>Bacillati</taxon>
        <taxon>Actinomycetota</taxon>
        <taxon>Actinomycetes</taxon>
        <taxon>Mycobacteriales</taxon>
        <taxon>Mycobacteriaceae</taxon>
        <taxon>Mycolicibacterium</taxon>
    </lineage>
</organism>
<gene>
    <name evidence="9" type="ORF">MU0053_000498</name>
</gene>
<keyword evidence="10" id="KW-1185">Reference proteome</keyword>
<dbReference type="SUPFAM" id="SSF88946">
    <property type="entry name" value="Sigma2 domain of RNA polymerase sigma factors"/>
    <property type="match status" value="1"/>
</dbReference>
<evidence type="ECO:0000256" key="6">
    <source>
        <dbReference type="ARBA" id="ARBA00023163"/>
    </source>
</evidence>
<evidence type="ECO:0000256" key="5">
    <source>
        <dbReference type="ARBA" id="ARBA00023125"/>
    </source>
</evidence>
<protein>
    <submittedName>
        <fullName evidence="9">Sigma-70 family RNA polymerase sigma factor</fullName>
    </submittedName>
</protein>
<dbReference type="RefSeq" id="WP_308480841.1">
    <property type="nucleotide sequence ID" value="NZ_OY726397.1"/>
</dbReference>
<name>A0ABN9MVC9_9MYCO</name>
<proteinExistence type="inferred from homology"/>
<dbReference type="InterPro" id="IPR036388">
    <property type="entry name" value="WH-like_DNA-bd_sf"/>
</dbReference>
<keyword evidence="6" id="KW-0804">Transcription</keyword>
<dbReference type="InterPro" id="IPR032710">
    <property type="entry name" value="NTF2-like_dom_sf"/>
</dbReference>
<dbReference type="Gene3D" id="1.10.10.10">
    <property type="entry name" value="Winged helix-like DNA-binding domain superfamily/Winged helix DNA-binding domain"/>
    <property type="match status" value="1"/>
</dbReference>
<evidence type="ECO:0000256" key="2">
    <source>
        <dbReference type="ARBA" id="ARBA00011344"/>
    </source>
</evidence>
<dbReference type="InterPro" id="IPR013249">
    <property type="entry name" value="RNA_pol_sigma70_r4_t2"/>
</dbReference>
<dbReference type="Gene3D" id="3.10.450.50">
    <property type="match status" value="1"/>
</dbReference>
<comment type="subunit">
    <text evidence="2">Interacts transiently with the RNA polymerase catalytic core formed by RpoA, RpoB, RpoC and RpoZ (2 alpha, 1 beta, 1 beta' and 1 omega subunit) to form the RNA polymerase holoenzyme that can initiate transcription.</text>
</comment>
<dbReference type="Pfam" id="PF04542">
    <property type="entry name" value="Sigma70_r2"/>
    <property type="match status" value="1"/>
</dbReference>
<keyword evidence="5" id="KW-0238">DNA-binding</keyword>
<evidence type="ECO:0000313" key="10">
    <source>
        <dbReference type="Proteomes" id="UP001190465"/>
    </source>
</evidence>
<evidence type="ECO:0000259" key="7">
    <source>
        <dbReference type="Pfam" id="PF04542"/>
    </source>
</evidence>
<keyword evidence="4" id="KW-0731">Sigma factor</keyword>
<dbReference type="InterPro" id="IPR013324">
    <property type="entry name" value="RNA_pol_sigma_r3/r4-like"/>
</dbReference>
<dbReference type="NCBIfam" id="TIGR02937">
    <property type="entry name" value="sigma70-ECF"/>
    <property type="match status" value="1"/>
</dbReference>
<dbReference type="Proteomes" id="UP001190465">
    <property type="component" value="Chromosome"/>
</dbReference>
<dbReference type="InterPro" id="IPR014284">
    <property type="entry name" value="RNA_pol_sigma-70_dom"/>
</dbReference>
<evidence type="ECO:0000256" key="4">
    <source>
        <dbReference type="ARBA" id="ARBA00023082"/>
    </source>
</evidence>
<dbReference type="InterPro" id="IPR013325">
    <property type="entry name" value="RNA_pol_sigma_r2"/>
</dbReference>
<reference evidence="9 10" key="1">
    <citation type="submission" date="2023-08" db="EMBL/GenBank/DDBJ databases">
        <authorList>
            <person name="Folkvardsen B D."/>
            <person name="Norman A."/>
        </authorList>
    </citation>
    <scope>NUCLEOTIDE SEQUENCE [LARGE SCALE GENOMIC DNA]</scope>
    <source>
        <strain evidence="9 10">Mu0053</strain>
    </source>
</reference>
<evidence type="ECO:0000256" key="1">
    <source>
        <dbReference type="ARBA" id="ARBA00010641"/>
    </source>
</evidence>
<comment type="similarity">
    <text evidence="1">Belongs to the sigma-70 factor family. ECF subfamily.</text>
</comment>
<dbReference type="SUPFAM" id="SSF54427">
    <property type="entry name" value="NTF2-like"/>
    <property type="match status" value="1"/>
</dbReference>
<feature type="domain" description="RNA polymerase sigma-70 region 2" evidence="7">
    <location>
        <begin position="11"/>
        <end position="75"/>
    </location>
</feature>
<keyword evidence="3" id="KW-0805">Transcription regulation</keyword>
<accession>A0ABN9MVC9</accession>
<evidence type="ECO:0000259" key="8">
    <source>
        <dbReference type="Pfam" id="PF08281"/>
    </source>
</evidence>
<feature type="domain" description="RNA polymerase sigma factor 70 region 4 type 2" evidence="8">
    <location>
        <begin position="110"/>
        <end position="160"/>
    </location>
</feature>
<evidence type="ECO:0000256" key="3">
    <source>
        <dbReference type="ARBA" id="ARBA00023015"/>
    </source>
</evidence>
<dbReference type="Gene3D" id="1.10.1740.10">
    <property type="match status" value="1"/>
</dbReference>
<dbReference type="SUPFAM" id="SSF88659">
    <property type="entry name" value="Sigma3 and sigma4 domains of RNA polymerase sigma factors"/>
    <property type="match status" value="1"/>
</dbReference>
<dbReference type="InterPro" id="IPR007627">
    <property type="entry name" value="RNA_pol_sigma70_r2"/>
</dbReference>
<evidence type="ECO:0000313" key="9">
    <source>
        <dbReference type="EMBL" id="CAJ1495842.1"/>
    </source>
</evidence>
<sequence>MTTDIDLAAAFDAERQRLTALAHRMLGSMADAEDAVQEAWLRLARQDPDAIDSVPGWLTTVVGRVCIDALRTRRSRSETAYDEHLPDPIVAEDDGDPQERAALADSVGLALLVVLDSLSPDERLAFVLHDTFGVPFAEIAMILGKTPDATKMLASRARRKVRGTPQPDPDRRQQRQVVDAFLAAARGGDFEALLELLDPQITWRTYTPHGVVVKLGVTDVLAAAERGVRAAVVARRVLVNGAPGILTWSRSGKPLGLMACTVRDGKIVDVVALLDPARLAAMDLPAPPPA</sequence>